<feature type="region of interest" description="Disordered" evidence="1">
    <location>
        <begin position="398"/>
        <end position="568"/>
    </location>
</feature>
<dbReference type="RefSeq" id="XP_060418622.1">
    <property type="nucleotide sequence ID" value="XM_060562474.1"/>
</dbReference>
<dbReference type="EMBL" id="JAHLJV010000006">
    <property type="protein sequence ID" value="KAK1597876.1"/>
    <property type="molecule type" value="Genomic_DNA"/>
</dbReference>
<accession>A0AAD8VAE6</accession>
<sequence>MTPFKATQPLKGDDLNLAKPFSSNDHRALAQEVGRFIKIREDMDNQMAESMKHVNQSKDVQLQQELLLQMSVRMKAKENKFIRRQSKVLADRKKLFELDPSDARARDVEILKSVLSKLRDKNQTPKSGRKYKPSGRDDGGASSIDWDYEMSGLGRDNDDYHAALEKDLSMDPTCLNPASSTKKRKRADETARTFKQAGNCVSTVVHGQRSQEDVNMNMEKSVKKNKTKHKTINISSSEAESIEEGSNQSADACLTDSKASKAPNGIVHVEVKYGYDDEAKKDKAKKNKKSSKPPKSKYFFVVETEHEKDDNSKKPTGQVSEAEKHNSGAADDVKEEIKAKKEAKNKKKKKEQKKKHRIATTATGSDDVVVINPDEQTDLGELETCPSDYKLDALKGVEKEKQTTDDTVQNRSELRKHIQITDSEQSAANEGNKKTWRRNRTNSRVFHAGQEKAQDAGSYGSEDAFSTTERALKGPTSIKPPVIPVPSFSETAGRTPWNPWSAYRGPEDSDTKIVTKTIGKVDAPTKGSPTPLPKKDQKKKTRLSRKVKKPAVPLESRPAIAQGKTSVRGVRVSEDLVRLIM</sequence>
<proteinExistence type="predicted"/>
<name>A0AAD8VAE6_9PEZI</name>
<evidence type="ECO:0000313" key="3">
    <source>
        <dbReference type="Proteomes" id="UP001230504"/>
    </source>
</evidence>
<feature type="compositionally biased region" description="Basic residues" evidence="1">
    <location>
        <begin position="282"/>
        <end position="295"/>
    </location>
</feature>
<feature type="compositionally biased region" description="Basic and acidic residues" evidence="1">
    <location>
        <begin position="303"/>
        <end position="313"/>
    </location>
</feature>
<evidence type="ECO:0000256" key="1">
    <source>
        <dbReference type="SAM" id="MobiDB-lite"/>
    </source>
</evidence>
<feature type="compositionally biased region" description="Polar residues" evidence="1">
    <location>
        <begin position="420"/>
        <end position="429"/>
    </location>
</feature>
<feature type="region of interest" description="Disordered" evidence="1">
    <location>
        <begin position="173"/>
        <end position="193"/>
    </location>
</feature>
<reference evidence="2" key="1">
    <citation type="submission" date="2021-06" db="EMBL/GenBank/DDBJ databases">
        <title>Comparative genomics, transcriptomics and evolutionary studies reveal genomic signatures of adaptation to plant cell wall in hemibiotrophic fungi.</title>
        <authorList>
            <consortium name="DOE Joint Genome Institute"/>
            <person name="Baroncelli R."/>
            <person name="Diaz J.F."/>
            <person name="Benocci T."/>
            <person name="Peng M."/>
            <person name="Battaglia E."/>
            <person name="Haridas S."/>
            <person name="Andreopoulos W."/>
            <person name="Labutti K."/>
            <person name="Pangilinan J."/>
            <person name="Floch G.L."/>
            <person name="Makela M.R."/>
            <person name="Henrissat B."/>
            <person name="Grigoriev I.V."/>
            <person name="Crouch J.A."/>
            <person name="De Vries R.P."/>
            <person name="Sukno S.A."/>
            <person name="Thon M.R."/>
        </authorList>
    </citation>
    <scope>NUCLEOTIDE SEQUENCE</scope>
    <source>
        <strain evidence="2">CBS 125086</strain>
    </source>
</reference>
<feature type="compositionally biased region" description="Basic residues" evidence="1">
    <location>
        <begin position="536"/>
        <end position="549"/>
    </location>
</feature>
<feature type="region of interest" description="Disordered" evidence="1">
    <location>
        <begin position="220"/>
        <end position="367"/>
    </location>
</feature>
<feature type="compositionally biased region" description="Basic and acidic residues" evidence="1">
    <location>
        <begin position="321"/>
        <end position="342"/>
    </location>
</feature>
<dbReference type="GeneID" id="85446714"/>
<gene>
    <name evidence="2" type="ORF">LY79DRAFT_646847</name>
</gene>
<protein>
    <submittedName>
        <fullName evidence="2">Uncharacterized protein</fullName>
    </submittedName>
</protein>
<comment type="caution">
    <text evidence="2">The sequence shown here is derived from an EMBL/GenBank/DDBJ whole genome shotgun (WGS) entry which is preliminary data.</text>
</comment>
<dbReference type="AlphaFoldDB" id="A0AAD8VAE6"/>
<feature type="compositionally biased region" description="Basic and acidic residues" evidence="1">
    <location>
        <begin position="269"/>
        <end position="281"/>
    </location>
</feature>
<organism evidence="2 3">
    <name type="scientific">Colletotrichum navitas</name>
    <dbReference type="NCBI Taxonomy" id="681940"/>
    <lineage>
        <taxon>Eukaryota</taxon>
        <taxon>Fungi</taxon>
        <taxon>Dikarya</taxon>
        <taxon>Ascomycota</taxon>
        <taxon>Pezizomycotina</taxon>
        <taxon>Sordariomycetes</taxon>
        <taxon>Hypocreomycetidae</taxon>
        <taxon>Glomerellales</taxon>
        <taxon>Glomerellaceae</taxon>
        <taxon>Colletotrichum</taxon>
        <taxon>Colletotrichum graminicola species complex</taxon>
    </lineage>
</organism>
<dbReference type="Proteomes" id="UP001230504">
    <property type="component" value="Unassembled WGS sequence"/>
</dbReference>
<feature type="region of interest" description="Disordered" evidence="1">
    <location>
        <begin position="119"/>
        <end position="143"/>
    </location>
</feature>
<feature type="compositionally biased region" description="Basic residues" evidence="1">
    <location>
        <begin position="343"/>
        <end position="358"/>
    </location>
</feature>
<keyword evidence="3" id="KW-1185">Reference proteome</keyword>
<evidence type="ECO:0000313" key="2">
    <source>
        <dbReference type="EMBL" id="KAK1597876.1"/>
    </source>
</evidence>